<evidence type="ECO:0000256" key="2">
    <source>
        <dbReference type="ARBA" id="ARBA00022630"/>
    </source>
</evidence>
<evidence type="ECO:0000313" key="8">
    <source>
        <dbReference type="Proteomes" id="UP000031521"/>
    </source>
</evidence>
<organism evidence="7 8">
    <name type="scientific">Celeribacter indicus</name>
    <dbReference type="NCBI Taxonomy" id="1208324"/>
    <lineage>
        <taxon>Bacteria</taxon>
        <taxon>Pseudomonadati</taxon>
        <taxon>Pseudomonadota</taxon>
        <taxon>Alphaproteobacteria</taxon>
        <taxon>Rhodobacterales</taxon>
        <taxon>Roseobacteraceae</taxon>
        <taxon>Celeribacter</taxon>
    </lineage>
</organism>
<dbReference type="RefSeq" id="WP_043872341.1">
    <property type="nucleotide sequence ID" value="NZ_CP004396.1"/>
</dbReference>
<dbReference type="KEGG" id="cid:P73_4757"/>
<keyword evidence="5" id="KW-0503">Monooxygenase</keyword>
<dbReference type="EMBL" id="CP004396">
    <property type="protein sequence ID" value="AJE49472.1"/>
    <property type="molecule type" value="Genomic_DNA"/>
</dbReference>
<accession>A0A0B5EB73</accession>
<dbReference type="SUPFAM" id="SSF51905">
    <property type="entry name" value="FAD/NAD(P)-binding domain"/>
    <property type="match status" value="1"/>
</dbReference>
<proteinExistence type="predicted"/>
<keyword evidence="3" id="KW-0274">FAD</keyword>
<evidence type="ECO:0000256" key="4">
    <source>
        <dbReference type="ARBA" id="ARBA00023002"/>
    </source>
</evidence>
<dbReference type="SUPFAM" id="SSF54373">
    <property type="entry name" value="FAD-linked reductases, C-terminal domain"/>
    <property type="match status" value="1"/>
</dbReference>
<feature type="domain" description="FAD-binding" evidence="6">
    <location>
        <begin position="4"/>
        <end position="349"/>
    </location>
</feature>
<dbReference type="GO" id="GO:0071949">
    <property type="term" value="F:FAD binding"/>
    <property type="evidence" value="ECO:0007669"/>
    <property type="project" value="InterPro"/>
</dbReference>
<dbReference type="PRINTS" id="PR00420">
    <property type="entry name" value="RNGMNOXGNASE"/>
</dbReference>
<dbReference type="HOGENOM" id="CLU_009665_19_3_5"/>
<evidence type="ECO:0000256" key="3">
    <source>
        <dbReference type="ARBA" id="ARBA00022827"/>
    </source>
</evidence>
<dbReference type="AlphaFoldDB" id="A0A0B5EB73"/>
<reference evidence="7 8" key="1">
    <citation type="journal article" date="2014" name="Int. J. Syst. Evol. Microbiol.">
        <title>Celeribacter indicus sp. nov., a polycyclic aromatic hydrocarbon-degrading bacterium from deep-sea sediment and reclassification of Huaishuia halophila as Celeribacter halophilus comb. nov.</title>
        <authorList>
            <person name="Lai Q."/>
            <person name="Cao J."/>
            <person name="Yuan J."/>
            <person name="Li F."/>
            <person name="Shao Z."/>
        </authorList>
    </citation>
    <scope>NUCLEOTIDE SEQUENCE [LARGE SCALE GENOMIC DNA]</scope>
    <source>
        <strain evidence="7">P73</strain>
        <plasmid evidence="8">Plasmid pP73C</plasmid>
    </source>
</reference>
<evidence type="ECO:0000313" key="7">
    <source>
        <dbReference type="EMBL" id="AJE49472.1"/>
    </source>
</evidence>
<dbReference type="PANTHER" id="PTHR13789:SF318">
    <property type="entry name" value="GERANYLGERANYL DIPHOSPHATE REDUCTASE"/>
    <property type="match status" value="1"/>
</dbReference>
<sequence length="407" mass="45545">MKKKILIAGGGIGGLAAAAGLLQAGHDVDVYEQAPELTEVGAGIQISANATRILYHLGLKRALDEVSVRPQRIEFRLHDTGEIVSEIPLGGDHEEKFGMPYYHVYRPDILDMLRERVEALKPGCIHLNAGVTGYDEQAGRLLLKLEDGATVEGDMLIGADGIKSAVRQQMHGPQQPQFTGQVAWRGLIPVEKLPKDFMPPVFVNWMGPHRHMVVYWVHGGKYLNFVGCVSKPDWTEVGWAIKAPWEDLKADYEGFHPQVQTMLDAMDRDACYCWALNIRPRLPFWSTSRVTLLGDSCHPTIPYMAQGAVMAIEDGAVLVRALDEDRDIAEALKLYEQARIDRTARIVRESTEHAQLYQHQTHQAFRDAFADKQPAADRAKWLYNYDALSVPLRSEEPHGRAPARSQI</sequence>
<dbReference type="InterPro" id="IPR050493">
    <property type="entry name" value="FAD-dep_Monooxygenase_BioMet"/>
</dbReference>
<keyword evidence="7" id="KW-0614">Plasmid</keyword>
<evidence type="ECO:0000259" key="6">
    <source>
        <dbReference type="Pfam" id="PF01494"/>
    </source>
</evidence>
<dbReference type="Proteomes" id="UP000031521">
    <property type="component" value="Plasmid pP73C"/>
</dbReference>
<dbReference type="Pfam" id="PF01494">
    <property type="entry name" value="FAD_binding_3"/>
    <property type="match status" value="1"/>
</dbReference>
<dbReference type="InterPro" id="IPR002938">
    <property type="entry name" value="FAD-bd"/>
</dbReference>
<protein>
    <submittedName>
        <fullName evidence="7">Putative oxidoreductase</fullName>
    </submittedName>
</protein>
<dbReference type="Gene3D" id="3.50.50.60">
    <property type="entry name" value="FAD/NAD(P)-binding domain"/>
    <property type="match status" value="1"/>
</dbReference>
<evidence type="ECO:0000256" key="5">
    <source>
        <dbReference type="ARBA" id="ARBA00023033"/>
    </source>
</evidence>
<dbReference type="PANTHER" id="PTHR13789">
    <property type="entry name" value="MONOOXYGENASE"/>
    <property type="match status" value="1"/>
</dbReference>
<dbReference type="GO" id="GO:0004497">
    <property type="term" value="F:monooxygenase activity"/>
    <property type="evidence" value="ECO:0007669"/>
    <property type="project" value="UniProtKB-KW"/>
</dbReference>
<dbReference type="InterPro" id="IPR036188">
    <property type="entry name" value="FAD/NAD-bd_sf"/>
</dbReference>
<keyword evidence="2" id="KW-0285">Flavoprotein</keyword>
<evidence type="ECO:0000256" key="1">
    <source>
        <dbReference type="ARBA" id="ARBA00001974"/>
    </source>
</evidence>
<comment type="cofactor">
    <cofactor evidence="1">
        <name>FAD</name>
        <dbReference type="ChEBI" id="CHEBI:57692"/>
    </cofactor>
</comment>
<gene>
    <name evidence="7" type="ORF">P73_4757</name>
</gene>
<geneLocation type="plasmid" evidence="7 8">
    <name>pP73C</name>
</geneLocation>
<dbReference type="OrthoDB" id="4230779at2"/>
<keyword evidence="8" id="KW-1185">Reference proteome</keyword>
<name>A0A0B5EB73_9RHOB</name>
<keyword evidence="4" id="KW-0560">Oxidoreductase</keyword>